<dbReference type="GO" id="GO:0004414">
    <property type="term" value="F:homoserine O-acetyltransferase activity"/>
    <property type="evidence" value="ECO:0007669"/>
    <property type="project" value="UniProtKB-UniRule"/>
</dbReference>
<dbReference type="Proteomes" id="UP000006637">
    <property type="component" value="Chromosome"/>
</dbReference>
<dbReference type="KEGG" id="rxy:Rxyl_1089"/>
<dbReference type="UniPathway" id="UPA00051">
    <property type="reaction ID" value="UER00074"/>
</dbReference>
<evidence type="ECO:0000313" key="6">
    <source>
        <dbReference type="Proteomes" id="UP000006637"/>
    </source>
</evidence>
<dbReference type="GO" id="GO:0009086">
    <property type="term" value="P:methionine biosynthetic process"/>
    <property type="evidence" value="ECO:0007669"/>
    <property type="project" value="UniProtKB-UniRule"/>
</dbReference>
<dbReference type="OrthoDB" id="9800754at2"/>
<comment type="pathway">
    <text evidence="2">Amino-acid biosynthesis; L-methionine biosynthesis via de novo pathway; O-acetyl-L-homoserine from L-homoserine: step 1/1.</text>
</comment>
<dbReference type="ESTHER" id="rubxd-q1ax23">
    <property type="family name" value="Homoserine_transacetylase"/>
</dbReference>
<feature type="active site" description="Nucleophile" evidence="2 3">
    <location>
        <position position="160"/>
    </location>
</feature>
<dbReference type="PhylomeDB" id="Q1AX23"/>
<evidence type="ECO:0000313" key="5">
    <source>
        <dbReference type="EMBL" id="ABG04055.1"/>
    </source>
</evidence>
<evidence type="ECO:0000259" key="4">
    <source>
        <dbReference type="Pfam" id="PF00561"/>
    </source>
</evidence>
<keyword evidence="2" id="KW-0486">Methionine biosynthesis</keyword>
<keyword evidence="6" id="KW-1185">Reference proteome</keyword>
<gene>
    <name evidence="2" type="primary">metXA</name>
    <name evidence="5" type="ordered locus">Rxyl_1089</name>
</gene>
<dbReference type="RefSeq" id="WP_011564073.1">
    <property type="nucleotide sequence ID" value="NC_008148.1"/>
</dbReference>
<dbReference type="GO" id="GO:0009092">
    <property type="term" value="P:homoserine metabolic process"/>
    <property type="evidence" value="ECO:0007669"/>
    <property type="project" value="TreeGrafter"/>
</dbReference>
<comment type="catalytic activity">
    <reaction evidence="2">
        <text>L-homoserine + acetyl-CoA = O-acetyl-L-homoserine + CoA</text>
        <dbReference type="Rhea" id="RHEA:13701"/>
        <dbReference type="ChEBI" id="CHEBI:57287"/>
        <dbReference type="ChEBI" id="CHEBI:57288"/>
        <dbReference type="ChEBI" id="CHEBI:57476"/>
        <dbReference type="ChEBI" id="CHEBI:57716"/>
        <dbReference type="EC" id="2.3.1.31"/>
    </reaction>
</comment>
<evidence type="ECO:0000256" key="2">
    <source>
        <dbReference type="HAMAP-Rule" id="MF_00296"/>
    </source>
</evidence>
<dbReference type="SUPFAM" id="SSF53474">
    <property type="entry name" value="alpha/beta-Hydrolases"/>
    <property type="match status" value="1"/>
</dbReference>
<comment type="subunit">
    <text evidence="2">Homodimer.</text>
</comment>
<dbReference type="AlphaFoldDB" id="Q1AX23"/>
<accession>Q1AX23</accession>
<dbReference type="PANTHER" id="PTHR32268:SF11">
    <property type="entry name" value="HOMOSERINE O-ACETYLTRANSFERASE"/>
    <property type="match status" value="1"/>
</dbReference>
<dbReference type="HOGENOM" id="CLU_028760_1_2_11"/>
<dbReference type="Pfam" id="PF00561">
    <property type="entry name" value="Abhydrolase_1"/>
    <property type="match status" value="1"/>
</dbReference>
<dbReference type="STRING" id="266117.Rxyl_1089"/>
<dbReference type="Gene3D" id="1.10.1740.110">
    <property type="match status" value="1"/>
</dbReference>
<reference evidence="5 6" key="1">
    <citation type="submission" date="2006-06" db="EMBL/GenBank/DDBJ databases">
        <title>Complete sequence of Rubrobacter xylanophilus DSM 9941.</title>
        <authorList>
            <consortium name="US DOE Joint Genome Institute"/>
            <person name="Copeland A."/>
            <person name="Lucas S."/>
            <person name="Lapidus A."/>
            <person name="Barry K."/>
            <person name="Detter J.C."/>
            <person name="Glavina del Rio T."/>
            <person name="Hammon N."/>
            <person name="Israni S."/>
            <person name="Dalin E."/>
            <person name="Tice H."/>
            <person name="Pitluck S."/>
            <person name="Munk A.C."/>
            <person name="Brettin T."/>
            <person name="Bruce D."/>
            <person name="Han C."/>
            <person name="Tapia R."/>
            <person name="Gilna P."/>
            <person name="Schmutz J."/>
            <person name="Larimer F."/>
            <person name="Land M."/>
            <person name="Hauser L."/>
            <person name="Kyrpides N."/>
            <person name="Lykidis A."/>
            <person name="da Costa M.S."/>
            <person name="Rainey F.A."/>
            <person name="Empadinhas N."/>
            <person name="Jolivet E."/>
            <person name="Battista J.R."/>
            <person name="Richardson P."/>
        </authorList>
    </citation>
    <scope>NUCLEOTIDE SEQUENCE [LARGE SCALE GENOMIC DNA]</scope>
    <source>
        <strain evidence="6">DSM 9941 / NBRC 16129 / PRD-1</strain>
    </source>
</reference>
<dbReference type="InterPro" id="IPR029058">
    <property type="entry name" value="AB_hydrolase_fold"/>
</dbReference>
<dbReference type="PANTHER" id="PTHR32268">
    <property type="entry name" value="HOMOSERINE O-ACETYLTRANSFERASE"/>
    <property type="match status" value="1"/>
</dbReference>
<keyword evidence="2 5" id="KW-0012">Acyltransferase</keyword>
<dbReference type="NCBIfam" id="TIGR01392">
    <property type="entry name" value="homoserO_Ac_trn"/>
    <property type="match status" value="1"/>
</dbReference>
<dbReference type="InterPro" id="IPR000073">
    <property type="entry name" value="AB_hydrolase_1"/>
</dbReference>
<dbReference type="PIRSF" id="PIRSF000443">
    <property type="entry name" value="Homoser_Ac_trans"/>
    <property type="match status" value="1"/>
</dbReference>
<dbReference type="GO" id="GO:0005737">
    <property type="term" value="C:cytoplasm"/>
    <property type="evidence" value="ECO:0007669"/>
    <property type="project" value="UniProtKB-SubCell"/>
</dbReference>
<dbReference type="HAMAP" id="MF_00296">
    <property type="entry name" value="MetX_acyltransf"/>
    <property type="match status" value="1"/>
</dbReference>
<feature type="binding site" evidence="2">
    <location>
        <position position="230"/>
    </location>
    <ligand>
        <name>substrate</name>
    </ligand>
</feature>
<proteinExistence type="inferred from homology"/>
<sequence length="380" mass="41538">MTPVRGAGASQAAPARPDRRFCRIGSFEPELGGFLEEVTLAYETWGELDASGTNAVLVVHALTGDSHAAGAPDARYKRGGWWDPVIGPGRLIDTERHFVVCSNVLGGCSGSTGPASPDPQTGRPYAMRFPVITIRDMVRAQRRLLESLGVRRLSLVIGGSIGGQQALEWAVEFPDFVERAVPVAANGALGPQGLGMSEIGRRAIMADPDWQGGDYYGTGRSPERGLAIARMAGMMTYQSAEGQWRRFGRRSASREPLYPEFGGCFDIERYLHYQGRDLVRRFDANSYLYLLRAMDLYDVAAGYGSVEEAFSRVRAKMLFVGISSDWLFPASEVRRTAEQAAAAGAEASYAEIQSLNGHDAFLKDWDLLRAAIEPFLEERG</sequence>
<dbReference type="Gene3D" id="3.40.50.1820">
    <property type="entry name" value="alpha/beta hydrolase"/>
    <property type="match status" value="1"/>
</dbReference>
<name>Q1AX23_RUBXD</name>
<comment type="similarity">
    <text evidence="2">Belongs to the AB hydrolase superfamily. MetX family.</text>
</comment>
<feature type="binding site" evidence="2">
    <location>
        <position position="359"/>
    </location>
    <ligand>
        <name>substrate</name>
    </ligand>
</feature>
<feature type="active site" evidence="2 3">
    <location>
        <position position="358"/>
    </location>
</feature>
<dbReference type="EMBL" id="CP000386">
    <property type="protein sequence ID" value="ABG04055.1"/>
    <property type="molecule type" value="Genomic_DNA"/>
</dbReference>
<dbReference type="InterPro" id="IPR008220">
    <property type="entry name" value="HAT_MetX-like"/>
</dbReference>
<dbReference type="EC" id="2.3.1.31" evidence="2"/>
<evidence type="ECO:0000256" key="3">
    <source>
        <dbReference type="PIRSR" id="PIRSR000443-1"/>
    </source>
</evidence>
<protein>
    <recommendedName>
        <fullName evidence="2">Homoserine O-acetyltransferase</fullName>
        <shortName evidence="2">HAT</shortName>
        <ecNumber evidence="2">2.3.1.31</ecNumber>
    </recommendedName>
    <alternativeName>
        <fullName evidence="2">Homoserine transacetylase</fullName>
        <shortName evidence="2">HTA</shortName>
    </alternativeName>
</protein>
<dbReference type="NCBIfam" id="NF001209">
    <property type="entry name" value="PRK00175.1"/>
    <property type="match status" value="1"/>
</dbReference>
<keyword evidence="1 2" id="KW-0808">Transferase</keyword>
<organism evidence="5 6">
    <name type="scientific">Rubrobacter xylanophilus (strain DSM 9941 / JCM 11954 / NBRC 16129 / PRD-1)</name>
    <dbReference type="NCBI Taxonomy" id="266117"/>
    <lineage>
        <taxon>Bacteria</taxon>
        <taxon>Bacillati</taxon>
        <taxon>Actinomycetota</taxon>
        <taxon>Rubrobacteria</taxon>
        <taxon>Rubrobacterales</taxon>
        <taxon>Rubrobacteraceae</taxon>
        <taxon>Rubrobacter</taxon>
    </lineage>
</organism>
<comment type="subcellular location">
    <subcellularLocation>
        <location evidence="2">Cytoplasm</location>
    </subcellularLocation>
</comment>
<comment type="function">
    <text evidence="2">Transfers an acetyl group from acetyl-CoA to L-homoserine, forming acetyl-L-homoserine.</text>
</comment>
<feature type="domain" description="AB hydrolase-1" evidence="4">
    <location>
        <begin position="54"/>
        <end position="337"/>
    </location>
</feature>
<feature type="active site" evidence="2 3">
    <location>
        <position position="325"/>
    </location>
</feature>
<evidence type="ECO:0000256" key="1">
    <source>
        <dbReference type="ARBA" id="ARBA00022679"/>
    </source>
</evidence>
<comment type="caution">
    <text evidence="2">Lacks conserved residue(s) required for the propagation of feature annotation.</text>
</comment>
<keyword evidence="2" id="KW-0028">Amino-acid biosynthesis</keyword>
<keyword evidence="2" id="KW-0963">Cytoplasm</keyword>
<dbReference type="eggNOG" id="COG2021">
    <property type="taxonomic scope" value="Bacteria"/>
</dbReference>